<evidence type="ECO:0000259" key="2">
    <source>
        <dbReference type="PROSITE" id="PS50835"/>
    </source>
</evidence>
<gene>
    <name evidence="3" type="ORF">M513_02934</name>
    <name evidence="4" type="ORF">M514_02934</name>
</gene>
<keyword evidence="1" id="KW-0812">Transmembrane</keyword>
<dbReference type="InterPro" id="IPR003599">
    <property type="entry name" value="Ig_sub"/>
</dbReference>
<evidence type="ECO:0000313" key="4">
    <source>
        <dbReference type="EMBL" id="KFD66682.1"/>
    </source>
</evidence>
<dbReference type="EMBL" id="KL363195">
    <property type="protein sequence ID" value="KFD56156.1"/>
    <property type="molecule type" value="Genomic_DNA"/>
</dbReference>
<dbReference type="AlphaFoldDB" id="A0A085NB36"/>
<dbReference type="InterPro" id="IPR013783">
    <property type="entry name" value="Ig-like_fold"/>
</dbReference>
<dbReference type="PANTHER" id="PTHR23279">
    <property type="entry name" value="DEFECTIVE PROBOSCIS EXTENSION RESPONSE DPR -RELATED"/>
    <property type="match status" value="1"/>
</dbReference>
<evidence type="ECO:0000256" key="1">
    <source>
        <dbReference type="SAM" id="Phobius"/>
    </source>
</evidence>
<dbReference type="PROSITE" id="PS50835">
    <property type="entry name" value="IG_LIKE"/>
    <property type="match status" value="2"/>
</dbReference>
<dbReference type="GO" id="GO:0050808">
    <property type="term" value="P:synapse organization"/>
    <property type="evidence" value="ECO:0007669"/>
    <property type="project" value="TreeGrafter"/>
</dbReference>
<dbReference type="Proteomes" id="UP000030758">
    <property type="component" value="Unassembled WGS sequence"/>
</dbReference>
<keyword evidence="5" id="KW-1185">Reference proteome</keyword>
<keyword evidence="1" id="KW-1133">Transmembrane helix</keyword>
<accession>A0A085NB36</accession>
<dbReference type="InterPro" id="IPR037448">
    <property type="entry name" value="Zig-8"/>
</dbReference>
<dbReference type="Pfam" id="PF13895">
    <property type="entry name" value="Ig_2"/>
    <property type="match status" value="1"/>
</dbReference>
<feature type="domain" description="Ig-like" evidence="2">
    <location>
        <begin position="130"/>
        <end position="238"/>
    </location>
</feature>
<evidence type="ECO:0000313" key="3">
    <source>
        <dbReference type="EMBL" id="KFD56156.1"/>
    </source>
</evidence>
<dbReference type="InterPro" id="IPR036179">
    <property type="entry name" value="Ig-like_dom_sf"/>
</dbReference>
<dbReference type="Gene3D" id="2.60.40.10">
    <property type="entry name" value="Immunoglobulins"/>
    <property type="match status" value="2"/>
</dbReference>
<feature type="transmembrane region" description="Helical" evidence="1">
    <location>
        <begin position="7"/>
        <end position="26"/>
    </location>
</feature>
<dbReference type="EMBL" id="KL367522">
    <property type="protein sequence ID" value="KFD66682.1"/>
    <property type="molecule type" value="Genomic_DNA"/>
</dbReference>
<dbReference type="SMART" id="SM00409">
    <property type="entry name" value="IG"/>
    <property type="match status" value="2"/>
</dbReference>
<evidence type="ECO:0000313" key="5">
    <source>
        <dbReference type="Proteomes" id="UP000030764"/>
    </source>
</evidence>
<organism evidence="4">
    <name type="scientific">Trichuris suis</name>
    <name type="common">pig whipworm</name>
    <dbReference type="NCBI Taxonomy" id="68888"/>
    <lineage>
        <taxon>Eukaryota</taxon>
        <taxon>Metazoa</taxon>
        <taxon>Ecdysozoa</taxon>
        <taxon>Nematoda</taxon>
        <taxon>Enoplea</taxon>
        <taxon>Dorylaimia</taxon>
        <taxon>Trichinellida</taxon>
        <taxon>Trichuridae</taxon>
        <taxon>Trichuris</taxon>
    </lineage>
</organism>
<name>A0A085NB36_9BILA</name>
<dbReference type="GO" id="GO:0032589">
    <property type="term" value="C:neuron projection membrane"/>
    <property type="evidence" value="ECO:0007669"/>
    <property type="project" value="TreeGrafter"/>
</dbReference>
<reference evidence="4 5" key="1">
    <citation type="journal article" date="2014" name="Nat. Genet.">
        <title>Genome and transcriptome of the porcine whipworm Trichuris suis.</title>
        <authorList>
            <person name="Jex A.R."/>
            <person name="Nejsum P."/>
            <person name="Schwarz E.M."/>
            <person name="Hu L."/>
            <person name="Young N.D."/>
            <person name="Hall R.S."/>
            <person name="Korhonen P.K."/>
            <person name="Liao S."/>
            <person name="Thamsborg S."/>
            <person name="Xia J."/>
            <person name="Xu P."/>
            <person name="Wang S."/>
            <person name="Scheerlinck J.P."/>
            <person name="Hofmann A."/>
            <person name="Sternberg P.W."/>
            <person name="Wang J."/>
            <person name="Gasser R.B."/>
        </authorList>
    </citation>
    <scope>NUCLEOTIDE SEQUENCE [LARGE SCALE GENOMIC DNA]</scope>
    <source>
        <strain evidence="4">DCEP-RM93F</strain>
        <strain evidence="3">DCEP-RM93M</strain>
    </source>
</reference>
<protein>
    <recommendedName>
        <fullName evidence="2">Ig-like domain-containing protein</fullName>
    </recommendedName>
</protein>
<dbReference type="PANTHER" id="PTHR23279:SF36">
    <property type="entry name" value="DEFECTIVE PROBOSCIS EXTENSION RESPONSE 9, ISOFORM A"/>
    <property type="match status" value="1"/>
</dbReference>
<dbReference type="Proteomes" id="UP000030764">
    <property type="component" value="Unassembled WGS sequence"/>
</dbReference>
<proteinExistence type="predicted"/>
<keyword evidence="1" id="KW-0472">Membrane</keyword>
<sequence length="296" mass="33650">MRVQKLWCTLLYHVTSLFIIIIGVVLCENLRYHGKPKARPYFDPTMSSEVIALAMGPAYLHCIVHNLGTAETAWIRQSDRQIISVQDVTVTSDYRFQISHRKHSNDWCLIIKHATANDTGAYECLLSTDPPLRFVKHLYVVENNVSISGSPVVADGDTIVVRCAITLLTPTGVLPSSILWYINDTLIPSTKNIKYHHYVTVSKMSIISELRVRAATIADSGVYSCRCENAPVREMHVAVKGNKSMRRLELIAYFREGIYCARTTDCFLSELRYIMQMQSIHWHNAPFVARFVEVNK</sequence>
<dbReference type="InterPro" id="IPR007110">
    <property type="entry name" value="Ig-like_dom"/>
</dbReference>
<dbReference type="SUPFAM" id="SSF48726">
    <property type="entry name" value="Immunoglobulin"/>
    <property type="match status" value="2"/>
</dbReference>
<feature type="domain" description="Ig-like" evidence="2">
    <location>
        <begin position="40"/>
        <end position="124"/>
    </location>
</feature>